<evidence type="ECO:0000256" key="5">
    <source>
        <dbReference type="ARBA" id="ARBA00022692"/>
    </source>
</evidence>
<keyword evidence="9" id="KW-0811">Translocation</keyword>
<evidence type="ECO:0000256" key="13">
    <source>
        <dbReference type="SAM" id="Phobius"/>
    </source>
</evidence>
<evidence type="ECO:0000256" key="3">
    <source>
        <dbReference type="ARBA" id="ARBA00005760"/>
    </source>
</evidence>
<keyword evidence="8 13" id="KW-1133">Transmembrane helix</keyword>
<feature type="transmembrane region" description="Helical" evidence="13">
    <location>
        <begin position="63"/>
        <end position="86"/>
    </location>
</feature>
<evidence type="ECO:0000256" key="6">
    <source>
        <dbReference type="ARBA" id="ARBA00022816"/>
    </source>
</evidence>
<dbReference type="PANTHER" id="PTHR13269:SF6">
    <property type="entry name" value="NUCLEOPORIN NDC1"/>
    <property type="match status" value="1"/>
</dbReference>
<evidence type="ECO:0008006" key="16">
    <source>
        <dbReference type="Google" id="ProtNLM"/>
    </source>
</evidence>
<proteinExistence type="inferred from homology"/>
<dbReference type="EMBL" id="JBBXJM010000004">
    <property type="protein sequence ID" value="KAL1408319.1"/>
    <property type="molecule type" value="Genomic_DNA"/>
</dbReference>
<keyword evidence="7" id="KW-0653">Protein transport</keyword>
<reference evidence="14 15" key="1">
    <citation type="submission" date="2023-08" db="EMBL/GenBank/DDBJ databases">
        <title>Annotated Genome Sequence of Vanrija albida AlHP1.</title>
        <authorList>
            <person name="Herzog R."/>
        </authorList>
    </citation>
    <scope>NUCLEOTIDE SEQUENCE [LARGE SCALE GENOMIC DNA]</scope>
    <source>
        <strain evidence="14 15">AlHP1</strain>
    </source>
</reference>
<comment type="subcellular location">
    <subcellularLocation>
        <location evidence="1">Nucleus membrane</location>
        <topology evidence="1">Multi-pass membrane protein</topology>
    </subcellularLocation>
    <subcellularLocation>
        <location evidence="2">Nucleus</location>
        <location evidence="2">Nuclear pore complex</location>
    </subcellularLocation>
</comment>
<evidence type="ECO:0000256" key="1">
    <source>
        <dbReference type="ARBA" id="ARBA00004232"/>
    </source>
</evidence>
<keyword evidence="15" id="KW-1185">Reference proteome</keyword>
<keyword evidence="12" id="KW-0539">Nucleus</keyword>
<organism evidence="14 15">
    <name type="scientific">Vanrija albida</name>
    <dbReference type="NCBI Taxonomy" id="181172"/>
    <lineage>
        <taxon>Eukaryota</taxon>
        <taxon>Fungi</taxon>
        <taxon>Dikarya</taxon>
        <taxon>Basidiomycota</taxon>
        <taxon>Agaricomycotina</taxon>
        <taxon>Tremellomycetes</taxon>
        <taxon>Trichosporonales</taxon>
        <taxon>Trichosporonaceae</taxon>
        <taxon>Vanrija</taxon>
    </lineage>
</organism>
<protein>
    <recommendedName>
        <fullName evidence="16">Nucleoporin protein Ndc1-Nup</fullName>
    </recommendedName>
</protein>
<keyword evidence="10" id="KW-0906">Nuclear pore complex</keyword>
<feature type="transmembrane region" description="Helical" evidence="13">
    <location>
        <begin position="225"/>
        <end position="242"/>
    </location>
</feature>
<evidence type="ECO:0000313" key="14">
    <source>
        <dbReference type="EMBL" id="KAL1408319.1"/>
    </source>
</evidence>
<sequence length="628" mass="68037">MASLAPLAPAKAKPPVPPLARIDAHYRKFLAARWTGLAARSAVLTSLALFLIPGLGARWDYSLLSALGTLLLAGPATYLFGTHVLLRVRRSWITSPPALPTRPSRPALVLATFSPRVLGLLAAYVVFGLAFALAYAFTVTARAPSAALGWLSPTPRHKWHGNERLWFLVQGSFVFFLGIGLRDVFATRLGPQWPKTRLRFPEAVRRSLVACLTGFSSDSALGHDIALAMTGSVAYTVAYFALRGWSWRWAVTNFSVVRPFVINFAKNRSNVTWSLGWHLFVLEVTALVAIKPALAVLNDYLTQPLNFASFTAKSPLTTEKYLLTALDSKNKFYVHHTLIELQRLAHNKTQRTALFADVARPAQVHLIWRALLVELGQQYQVLANRGSAPKAKPKAQNQAPAQPDAHSVAIKTGDIFKPAPKRTGLKAIVGTVLEGNARPTPAPVLAAAHSVERAEAVVAKRVEKPIHEAEEWAVAAPFIGPVLRAGKLVNGGFSAWAAKEWAHRSVDAAVPDLDVLARIVDILTTLAVASADEDTYGYTQAVLPSALEAFVRFRMAALALQKELIGPAGKIAPDADADVRAAIDKIVETFDKGILRIAGRFGTTLTAFRFPNAIALALTDICRPADSA</sequence>
<evidence type="ECO:0000256" key="2">
    <source>
        <dbReference type="ARBA" id="ARBA00004567"/>
    </source>
</evidence>
<evidence type="ECO:0000256" key="11">
    <source>
        <dbReference type="ARBA" id="ARBA00023136"/>
    </source>
</evidence>
<keyword evidence="4" id="KW-0813">Transport</keyword>
<keyword evidence="5 13" id="KW-0812">Transmembrane</keyword>
<feature type="transmembrane region" description="Helical" evidence="13">
    <location>
        <begin position="165"/>
        <end position="185"/>
    </location>
</feature>
<dbReference type="InterPro" id="IPR019049">
    <property type="entry name" value="Nucleoporin_prot_Ndc1/Nup"/>
</dbReference>
<evidence type="ECO:0000256" key="7">
    <source>
        <dbReference type="ARBA" id="ARBA00022927"/>
    </source>
</evidence>
<dbReference type="PANTHER" id="PTHR13269">
    <property type="entry name" value="NUCLEOPORIN NDC1"/>
    <property type="match status" value="1"/>
</dbReference>
<dbReference type="Proteomes" id="UP001565368">
    <property type="component" value="Unassembled WGS sequence"/>
</dbReference>
<evidence type="ECO:0000256" key="8">
    <source>
        <dbReference type="ARBA" id="ARBA00022989"/>
    </source>
</evidence>
<evidence type="ECO:0000256" key="10">
    <source>
        <dbReference type="ARBA" id="ARBA00023132"/>
    </source>
</evidence>
<feature type="transmembrane region" description="Helical" evidence="13">
    <location>
        <begin position="37"/>
        <end position="57"/>
    </location>
</feature>
<comment type="caution">
    <text evidence="14">The sequence shown here is derived from an EMBL/GenBank/DDBJ whole genome shotgun (WGS) entry which is preliminary data.</text>
</comment>
<keyword evidence="11 13" id="KW-0472">Membrane</keyword>
<dbReference type="RefSeq" id="XP_069208263.1">
    <property type="nucleotide sequence ID" value="XM_069353621.1"/>
</dbReference>
<evidence type="ECO:0000313" key="15">
    <source>
        <dbReference type="Proteomes" id="UP001565368"/>
    </source>
</evidence>
<comment type="similarity">
    <text evidence="3">Belongs to the NDC1 family.</text>
</comment>
<evidence type="ECO:0000256" key="9">
    <source>
        <dbReference type="ARBA" id="ARBA00023010"/>
    </source>
</evidence>
<name>A0ABR3Q0S4_9TREE</name>
<dbReference type="GeneID" id="95986168"/>
<accession>A0ABR3Q0S4</accession>
<evidence type="ECO:0000256" key="4">
    <source>
        <dbReference type="ARBA" id="ARBA00022448"/>
    </source>
</evidence>
<evidence type="ECO:0000256" key="12">
    <source>
        <dbReference type="ARBA" id="ARBA00023242"/>
    </source>
</evidence>
<dbReference type="Pfam" id="PF09531">
    <property type="entry name" value="Ndc1_Nup"/>
    <property type="match status" value="1"/>
</dbReference>
<gene>
    <name evidence="14" type="ORF">Q8F55_005125</name>
</gene>
<keyword evidence="6" id="KW-0509">mRNA transport</keyword>